<dbReference type="SMART" id="SM00382">
    <property type="entry name" value="AAA"/>
    <property type="match status" value="2"/>
</dbReference>
<feature type="transmembrane region" description="Helical" evidence="9">
    <location>
        <begin position="625"/>
        <end position="646"/>
    </location>
</feature>
<evidence type="ECO:0000259" key="11">
    <source>
        <dbReference type="PROSITE" id="PS50929"/>
    </source>
</evidence>
<accession>A0AAW0C8Z5</accession>
<dbReference type="GO" id="GO:0140359">
    <property type="term" value="F:ABC-type transporter activity"/>
    <property type="evidence" value="ECO:0007669"/>
    <property type="project" value="InterPro"/>
</dbReference>
<keyword evidence="6" id="KW-0067">ATP-binding</keyword>
<dbReference type="PROSITE" id="PS00211">
    <property type="entry name" value="ABC_TRANSPORTER_1"/>
    <property type="match status" value="1"/>
</dbReference>
<feature type="transmembrane region" description="Helical" evidence="9">
    <location>
        <begin position="48"/>
        <end position="67"/>
    </location>
</feature>
<feature type="domain" description="ABC transmembrane type-1" evidence="11">
    <location>
        <begin position="627"/>
        <end position="862"/>
    </location>
</feature>
<dbReference type="GO" id="GO:0016020">
    <property type="term" value="C:membrane"/>
    <property type="evidence" value="ECO:0007669"/>
    <property type="project" value="UniProtKB-SubCell"/>
</dbReference>
<sequence length="1366" mass="151714">MKKFRWDYAAMAALAVVQVATNFSSPVAINRLLDFIETKGSGATFRPGFWIFLLFAGPTIGSLATQWSKFTYNRLSIQTEAILTELLFEHSLQIRVKSEVSEQRQATDDAAKSRRNFVGKINNLATVDLQNIINAGETFPLFIIYLLQSCLGVWFLYAVLGWAAFVGLGVTIAVFPLPGYIGRRIRFVQEGLMQRTDARVQRVSETMGVLRMIKLFAWERITEQQISEVRHEELKWLWKAKALQLSIAVANKFFLTIPTVVMKQELNASKVFSSMTVFDMFRAQLHEFFATLTSTELLESKPTTRAANFNIDDIGFGNATFSWSMNDTTNDRRFIVRIDDHLVFKKNCINLIVGPTGSGKTSILMALLGEMHFIPTSRDSWFNLPRDAGVAYAAQQSWVQNATIRANIVFGSPFDSERYNKVIYQCGLEQDLSMFEAGDLQEIGEGGATLSGGQRMRVTLARAVYSKASILLLDDVLAALDVHTASRIVEKCLAGDLLANRTTLLVTHNIPLVQPIAGFVISLSSDGRVLTRGSVSEVLAQNQDLTSELEIETKASLSQDQGIDDNKLSDDSASGGKLIVAEGVNIGHVSWAARKYLSFSTWYLGYFASQYDNHDKGEVDVGYHLTVYGGILLATLVIYSCSYIAYLLGMVRASKIIHTRLIQSVLGTTLRFLDITPTSRVIARCTHDLSDVDANIGQTLWAVVDLFIFAGIRLAAIVLLAPPFLLPALVLLVVGAAIGRRYTRAQLSVKREMFARAPILGHFGSTINGIVSIRAYGAQEAFIDVSLKHINRYTRTAWTFHNLSRWVALRMDFLGTTFITILAIYMVYVQEQDSSATGFSLNMASSFGMIILFGVSTINQLEIESSLERIENYLQIEQEPKASVNGRPPAQWPSSGNLRATNLSARYSKDGPMVLRSLSFDIKSGERIGIVGRTGSGKSSLTLALLRGILTEGSIYYDFIPTSSLNLEALRQNITIIPQNPELLNGSLRMNLDPSGEHDDATLNAALEASGLLALQGGQSDENGRITLDTMLASGGGDLSQGQRQILALSRALIRRTKLLILDEDYETDQIIQQSLRTELNKDTTLLVVAHRLRSVIDADRINTHYRVFRGILAARSSVFEDMQTFPQPPASEQDENCAFLLLPDPAPEVTVFLKAIFDADFFKPYPAPAEFNEIIGCLRLGHKYGVDFLWRRALVHLSSGYATTLSRLDAMIESEFGEESASRPSVLEARSWTAPLQPAHQIRAIQAAREVGALWILPRAFYILCSDFQALHRAVLIGTDYEGIPTSLSEHDQEVFIKGREIQSGSSADILQFLSHPLNIKTHQAARQEFWDKLPEMYDLPNWNELERLKMESIGAALSPIYSSN</sequence>
<dbReference type="InterPro" id="IPR003593">
    <property type="entry name" value="AAA+_ATPase"/>
</dbReference>
<keyword evidence="2" id="KW-0813">Transport</keyword>
<keyword evidence="7 9" id="KW-1133">Transmembrane helix</keyword>
<comment type="subcellular location">
    <subcellularLocation>
        <location evidence="1">Membrane</location>
        <topology evidence="1">Multi-pass membrane protein</topology>
    </subcellularLocation>
</comment>
<dbReference type="CDD" id="cd18604">
    <property type="entry name" value="ABC_6TM_VMR1_D2_like"/>
    <property type="match status" value="1"/>
</dbReference>
<evidence type="ECO:0000256" key="2">
    <source>
        <dbReference type="ARBA" id="ARBA00022448"/>
    </source>
</evidence>
<dbReference type="PROSITE" id="PS50893">
    <property type="entry name" value="ABC_TRANSPORTER_2"/>
    <property type="match status" value="2"/>
</dbReference>
<dbReference type="Gene3D" id="3.40.50.300">
    <property type="entry name" value="P-loop containing nucleotide triphosphate hydrolases"/>
    <property type="match status" value="2"/>
</dbReference>
<dbReference type="Proteomes" id="UP001362999">
    <property type="component" value="Unassembled WGS sequence"/>
</dbReference>
<dbReference type="FunFam" id="1.20.1560.10:FF:000013">
    <property type="entry name" value="ABC transporter C family member 2"/>
    <property type="match status" value="1"/>
</dbReference>
<evidence type="ECO:0000256" key="9">
    <source>
        <dbReference type="SAM" id="Phobius"/>
    </source>
</evidence>
<feature type="transmembrane region" description="Helical" evidence="9">
    <location>
        <begin position="839"/>
        <end position="858"/>
    </location>
</feature>
<dbReference type="SUPFAM" id="SSF52540">
    <property type="entry name" value="P-loop containing nucleoside triphosphate hydrolases"/>
    <property type="match status" value="2"/>
</dbReference>
<keyword evidence="8 9" id="KW-0472">Membrane</keyword>
<dbReference type="InterPro" id="IPR003439">
    <property type="entry name" value="ABC_transporter-like_ATP-bd"/>
</dbReference>
<evidence type="ECO:0000256" key="6">
    <source>
        <dbReference type="ARBA" id="ARBA00022840"/>
    </source>
</evidence>
<organism evidence="12 13">
    <name type="scientific">Favolaschia claudopus</name>
    <dbReference type="NCBI Taxonomy" id="2862362"/>
    <lineage>
        <taxon>Eukaryota</taxon>
        <taxon>Fungi</taxon>
        <taxon>Dikarya</taxon>
        <taxon>Basidiomycota</taxon>
        <taxon>Agaricomycotina</taxon>
        <taxon>Agaricomycetes</taxon>
        <taxon>Agaricomycetidae</taxon>
        <taxon>Agaricales</taxon>
        <taxon>Marasmiineae</taxon>
        <taxon>Mycenaceae</taxon>
        <taxon>Favolaschia</taxon>
    </lineage>
</organism>
<feature type="domain" description="ABC transmembrane type-1" evidence="11">
    <location>
        <begin position="9"/>
        <end position="262"/>
    </location>
</feature>
<feature type="transmembrane region" description="Helical" evidence="9">
    <location>
        <begin position="759"/>
        <end position="777"/>
    </location>
</feature>
<evidence type="ECO:0000256" key="4">
    <source>
        <dbReference type="ARBA" id="ARBA00022737"/>
    </source>
</evidence>
<feature type="domain" description="ABC transporter" evidence="10">
    <location>
        <begin position="314"/>
        <end position="551"/>
    </location>
</feature>
<feature type="transmembrane region" description="Helical" evidence="9">
    <location>
        <begin position="807"/>
        <end position="827"/>
    </location>
</feature>
<feature type="domain" description="ABC transporter" evidence="10">
    <location>
        <begin position="898"/>
        <end position="1135"/>
    </location>
</feature>
<proteinExistence type="predicted"/>
<dbReference type="GO" id="GO:0005524">
    <property type="term" value="F:ATP binding"/>
    <property type="evidence" value="ECO:0007669"/>
    <property type="project" value="UniProtKB-KW"/>
</dbReference>
<keyword evidence="12" id="KW-0378">Hydrolase</keyword>
<dbReference type="PANTHER" id="PTHR24223:SF356">
    <property type="entry name" value="ATP-BINDING CASSETTE TRANSPORTER ABC4"/>
    <property type="match status" value="1"/>
</dbReference>
<keyword evidence="3 9" id="KW-0812">Transmembrane</keyword>
<dbReference type="PROSITE" id="PS50929">
    <property type="entry name" value="ABC_TM1F"/>
    <property type="match status" value="2"/>
</dbReference>
<gene>
    <name evidence="12" type="ORF">R3P38DRAFT_3311893</name>
</gene>
<dbReference type="Pfam" id="PF00664">
    <property type="entry name" value="ABC_membrane"/>
    <property type="match status" value="2"/>
</dbReference>
<evidence type="ECO:0000256" key="3">
    <source>
        <dbReference type="ARBA" id="ARBA00022692"/>
    </source>
</evidence>
<evidence type="ECO:0000256" key="5">
    <source>
        <dbReference type="ARBA" id="ARBA00022741"/>
    </source>
</evidence>
<comment type="caution">
    <text evidence="12">The sequence shown here is derived from an EMBL/GenBank/DDBJ whole genome shotgun (WGS) entry which is preliminary data.</text>
</comment>
<evidence type="ECO:0000259" key="10">
    <source>
        <dbReference type="PROSITE" id="PS50893"/>
    </source>
</evidence>
<evidence type="ECO:0000256" key="7">
    <source>
        <dbReference type="ARBA" id="ARBA00022989"/>
    </source>
</evidence>
<name>A0AAW0C8Z5_9AGAR</name>
<keyword evidence="13" id="KW-1185">Reference proteome</keyword>
<keyword evidence="4" id="KW-0677">Repeat</keyword>
<dbReference type="Pfam" id="PF00005">
    <property type="entry name" value="ABC_tran"/>
    <property type="match status" value="2"/>
</dbReference>
<dbReference type="InterPro" id="IPR036640">
    <property type="entry name" value="ABC1_TM_sf"/>
</dbReference>
<dbReference type="CDD" id="cd18596">
    <property type="entry name" value="ABC_6TM_VMR1_D1_like"/>
    <property type="match status" value="1"/>
</dbReference>
<dbReference type="InterPro" id="IPR027417">
    <property type="entry name" value="P-loop_NTPase"/>
</dbReference>
<dbReference type="InterPro" id="IPR050173">
    <property type="entry name" value="ABC_transporter_C-like"/>
</dbReference>
<dbReference type="EMBL" id="JAWWNJ010000019">
    <property type="protein sequence ID" value="KAK7035939.1"/>
    <property type="molecule type" value="Genomic_DNA"/>
</dbReference>
<feature type="transmembrane region" description="Helical" evidence="9">
    <location>
        <begin position="706"/>
        <end position="738"/>
    </location>
</feature>
<dbReference type="SUPFAM" id="SSF90123">
    <property type="entry name" value="ABC transporter transmembrane region"/>
    <property type="match status" value="2"/>
</dbReference>
<dbReference type="InterPro" id="IPR011527">
    <property type="entry name" value="ABC1_TM_dom"/>
</dbReference>
<reference evidence="12 13" key="1">
    <citation type="journal article" date="2024" name="J Genomics">
        <title>Draft genome sequencing and assembly of Favolaschia claudopus CIRM-BRFM 2984 isolated from oak limbs.</title>
        <authorList>
            <person name="Navarro D."/>
            <person name="Drula E."/>
            <person name="Chaduli D."/>
            <person name="Cazenave R."/>
            <person name="Ahrendt S."/>
            <person name="Wang J."/>
            <person name="Lipzen A."/>
            <person name="Daum C."/>
            <person name="Barry K."/>
            <person name="Grigoriev I.V."/>
            <person name="Favel A."/>
            <person name="Rosso M.N."/>
            <person name="Martin F."/>
        </authorList>
    </citation>
    <scope>NUCLEOTIDE SEQUENCE [LARGE SCALE GENOMIC DNA]</scope>
    <source>
        <strain evidence="12 13">CIRM-BRFM 2984</strain>
    </source>
</reference>
<dbReference type="GO" id="GO:0016887">
    <property type="term" value="F:ATP hydrolysis activity"/>
    <property type="evidence" value="ECO:0007669"/>
    <property type="project" value="InterPro"/>
</dbReference>
<dbReference type="Gene3D" id="1.20.1560.10">
    <property type="entry name" value="ABC transporter type 1, transmembrane domain"/>
    <property type="match status" value="2"/>
</dbReference>
<dbReference type="CDD" id="cd03244">
    <property type="entry name" value="ABCC_MRP_domain2"/>
    <property type="match status" value="1"/>
</dbReference>
<evidence type="ECO:0000313" key="12">
    <source>
        <dbReference type="EMBL" id="KAK7035939.1"/>
    </source>
</evidence>
<feature type="transmembrane region" description="Helical" evidence="9">
    <location>
        <begin position="163"/>
        <end position="181"/>
    </location>
</feature>
<evidence type="ECO:0000256" key="8">
    <source>
        <dbReference type="ARBA" id="ARBA00023136"/>
    </source>
</evidence>
<keyword evidence="5" id="KW-0547">Nucleotide-binding</keyword>
<dbReference type="InterPro" id="IPR017871">
    <property type="entry name" value="ABC_transporter-like_CS"/>
</dbReference>
<dbReference type="PANTHER" id="PTHR24223">
    <property type="entry name" value="ATP-BINDING CASSETTE SUB-FAMILY C"/>
    <property type="match status" value="1"/>
</dbReference>
<protein>
    <submittedName>
        <fullName evidence="12">P-loop containing nucleoside triphosphate hydrolase protein</fullName>
    </submittedName>
</protein>
<evidence type="ECO:0000256" key="1">
    <source>
        <dbReference type="ARBA" id="ARBA00004141"/>
    </source>
</evidence>
<evidence type="ECO:0000313" key="13">
    <source>
        <dbReference type="Proteomes" id="UP001362999"/>
    </source>
</evidence>